<name>A0A7R8W295_9CRUS</name>
<evidence type="ECO:0000313" key="1">
    <source>
        <dbReference type="EMBL" id="CAD7223482.1"/>
    </source>
</evidence>
<proteinExistence type="predicted"/>
<gene>
    <name evidence="1" type="ORF">CTOB1V02_LOCUS1466</name>
</gene>
<sequence>MSCDYNPLSQNLVRNGTVFLLVLLLGNVETKARVKPLVLVSQEDDASSDEDRRPQNLMIMPKAAYSVVESAVGITKDATVDALTAATTVATVTQASNEINETELNSVDGSGSGDMKPGIAAENTTTQPLEPRVSTEKMPFLNFTITDSVKSTEEPEFIVPDGLGGIIDYSLPPPNQKSEADSIDYFVDVEESVEDADSLLLHWDNHMPPNAIRPTETAPCLFEIWFYGPTNFVLPGQPLNISFPYLHDPPASEITMQTKKLLCRGEW</sequence>
<organism evidence="1">
    <name type="scientific">Cyprideis torosa</name>
    <dbReference type="NCBI Taxonomy" id="163714"/>
    <lineage>
        <taxon>Eukaryota</taxon>
        <taxon>Metazoa</taxon>
        <taxon>Ecdysozoa</taxon>
        <taxon>Arthropoda</taxon>
        <taxon>Crustacea</taxon>
        <taxon>Oligostraca</taxon>
        <taxon>Ostracoda</taxon>
        <taxon>Podocopa</taxon>
        <taxon>Podocopida</taxon>
        <taxon>Cytherocopina</taxon>
        <taxon>Cytheroidea</taxon>
        <taxon>Cytherideidae</taxon>
        <taxon>Cyprideis</taxon>
    </lineage>
</organism>
<accession>A0A7R8W295</accession>
<dbReference type="EMBL" id="OB660208">
    <property type="protein sequence ID" value="CAD7223482.1"/>
    <property type="molecule type" value="Genomic_DNA"/>
</dbReference>
<dbReference type="AlphaFoldDB" id="A0A7R8W295"/>
<protein>
    <submittedName>
        <fullName evidence="1">Uncharacterized protein</fullName>
    </submittedName>
</protein>
<reference evidence="1" key="1">
    <citation type="submission" date="2020-11" db="EMBL/GenBank/DDBJ databases">
        <authorList>
            <person name="Tran Van P."/>
        </authorList>
    </citation>
    <scope>NUCLEOTIDE SEQUENCE</scope>
</reference>